<dbReference type="GO" id="GO:0004553">
    <property type="term" value="F:hydrolase activity, hydrolyzing O-glycosyl compounds"/>
    <property type="evidence" value="ECO:0007669"/>
    <property type="project" value="InterPro"/>
</dbReference>
<evidence type="ECO:0000313" key="4">
    <source>
        <dbReference type="EMBL" id="GFH75812.1"/>
    </source>
</evidence>
<dbReference type="Pfam" id="PF14310">
    <property type="entry name" value="Fn3-like"/>
    <property type="match status" value="1"/>
</dbReference>
<dbReference type="SMART" id="SM01217">
    <property type="entry name" value="Fn3_like"/>
    <property type="match status" value="1"/>
</dbReference>
<organism evidence="5 7">
    <name type="scientific">Streptomyces gougerotii</name>
    <dbReference type="NCBI Taxonomy" id="53448"/>
    <lineage>
        <taxon>Bacteria</taxon>
        <taxon>Bacillati</taxon>
        <taxon>Actinomycetota</taxon>
        <taxon>Actinomycetes</taxon>
        <taxon>Kitasatosporales</taxon>
        <taxon>Streptomycetaceae</taxon>
        <taxon>Streptomyces</taxon>
        <taxon>Streptomyces diastaticus group</taxon>
    </lineage>
</organism>
<dbReference type="Gene3D" id="2.60.40.10">
    <property type="entry name" value="Immunoglobulins"/>
    <property type="match status" value="1"/>
</dbReference>
<dbReference type="InterPro" id="IPR026891">
    <property type="entry name" value="Fn3-like"/>
</dbReference>
<evidence type="ECO:0000256" key="1">
    <source>
        <dbReference type="ARBA" id="ARBA00005336"/>
    </source>
</evidence>
<dbReference type="InterPro" id="IPR013783">
    <property type="entry name" value="Ig-like_fold"/>
</dbReference>
<feature type="domain" description="Fibronectin type III-like" evidence="3">
    <location>
        <begin position="70"/>
        <end position="143"/>
    </location>
</feature>
<dbReference type="EMBL" id="BLLO01000008">
    <property type="protein sequence ID" value="GFH75812.1"/>
    <property type="molecule type" value="Genomic_DNA"/>
</dbReference>
<keyword evidence="6" id="KW-1185">Reference proteome</keyword>
<dbReference type="Proteomes" id="UP000660975">
    <property type="component" value="Unassembled WGS sequence"/>
</dbReference>
<evidence type="ECO:0000313" key="5">
    <source>
        <dbReference type="EMBL" id="GGU58500.1"/>
    </source>
</evidence>
<gene>
    <name evidence="5" type="ORF">GCM10010227_09590</name>
    <name evidence="4" type="ORF">Sgou_04820</name>
</gene>
<keyword evidence="2" id="KW-0378">Hydrolase</keyword>
<protein>
    <recommendedName>
        <fullName evidence="3">Fibronectin type III-like domain-containing protein</fullName>
    </recommendedName>
</protein>
<sequence length="155" mass="16760">MAETTHTDGRLDCTEGVFAGHAAWDRAGTTPAYPFGHGLGYTDWSYETLRADGRTVSVGLRNTGTRPGRETVQLYLAPPPAAPGEPERPAQRLAGFALAEASPGEATEVTVDLPDRAFETWDESTGGWVRRPGHYELRAARSAADPRLALPLRED</sequence>
<dbReference type="Gene3D" id="3.40.50.1700">
    <property type="entry name" value="Glycoside hydrolase family 3 C-terminal domain"/>
    <property type="match status" value="1"/>
</dbReference>
<dbReference type="InterPro" id="IPR036881">
    <property type="entry name" value="Glyco_hydro_3_C_sf"/>
</dbReference>
<dbReference type="AlphaFoldDB" id="A0A8H9LLN3"/>
<reference evidence="5" key="1">
    <citation type="journal article" date="2014" name="Int. J. Syst. Evol. Microbiol.">
        <title>Complete genome sequence of Corynebacterium casei LMG S-19264T (=DSM 44701T), isolated from a smear-ripened cheese.</title>
        <authorList>
            <consortium name="US DOE Joint Genome Institute (JGI-PGF)"/>
            <person name="Walter F."/>
            <person name="Albersmeier A."/>
            <person name="Kalinowski J."/>
            <person name="Ruckert C."/>
        </authorList>
    </citation>
    <scope>NUCLEOTIDE SEQUENCE</scope>
    <source>
        <strain evidence="5">JCM 4136</strain>
    </source>
</reference>
<evidence type="ECO:0000313" key="6">
    <source>
        <dbReference type="Proteomes" id="UP000480804"/>
    </source>
</evidence>
<reference evidence="4 6" key="2">
    <citation type="submission" date="2020-02" db="EMBL/GenBank/DDBJ databases">
        <title>Whole genome shotgun sequence of Streptomyces gougerotii NBRC 13043.</title>
        <authorList>
            <person name="Ichikawa N."/>
            <person name="Komaki H."/>
            <person name="Tamura T."/>
        </authorList>
    </citation>
    <scope>NUCLEOTIDE SEQUENCE [LARGE SCALE GENOMIC DNA]</scope>
    <source>
        <strain evidence="4 6">NBRC 13043</strain>
    </source>
</reference>
<reference evidence="5" key="3">
    <citation type="submission" date="2020-09" db="EMBL/GenBank/DDBJ databases">
        <authorList>
            <person name="Sun Q."/>
            <person name="Ohkuma M."/>
        </authorList>
    </citation>
    <scope>NUCLEOTIDE SEQUENCE</scope>
    <source>
        <strain evidence="5">JCM 4136</strain>
    </source>
</reference>
<evidence type="ECO:0000256" key="2">
    <source>
        <dbReference type="ARBA" id="ARBA00022801"/>
    </source>
</evidence>
<dbReference type="Proteomes" id="UP000480804">
    <property type="component" value="Unassembled WGS sequence"/>
</dbReference>
<evidence type="ECO:0000259" key="3">
    <source>
        <dbReference type="SMART" id="SM01217"/>
    </source>
</evidence>
<dbReference type="InterPro" id="IPR050288">
    <property type="entry name" value="Cellulose_deg_GH3"/>
</dbReference>
<name>A0A8H9LLN3_9ACTN</name>
<dbReference type="PANTHER" id="PTHR42715:SF10">
    <property type="entry name" value="BETA-GLUCOSIDASE"/>
    <property type="match status" value="1"/>
</dbReference>
<accession>A0A8H9LLN3</accession>
<dbReference type="EMBL" id="BMSC01000002">
    <property type="protein sequence ID" value="GGU58500.1"/>
    <property type="molecule type" value="Genomic_DNA"/>
</dbReference>
<dbReference type="GO" id="GO:0005975">
    <property type="term" value="P:carbohydrate metabolic process"/>
    <property type="evidence" value="ECO:0007669"/>
    <property type="project" value="InterPro"/>
</dbReference>
<comment type="caution">
    <text evidence="5">The sequence shown here is derived from an EMBL/GenBank/DDBJ whole genome shotgun (WGS) entry which is preliminary data.</text>
</comment>
<dbReference type="PANTHER" id="PTHR42715">
    <property type="entry name" value="BETA-GLUCOSIDASE"/>
    <property type="match status" value="1"/>
</dbReference>
<comment type="similarity">
    <text evidence="1">Belongs to the glycosyl hydrolase 3 family.</text>
</comment>
<evidence type="ECO:0000313" key="7">
    <source>
        <dbReference type="Proteomes" id="UP000660975"/>
    </source>
</evidence>
<proteinExistence type="inferred from homology"/>